<evidence type="ECO:0000256" key="1">
    <source>
        <dbReference type="SAM" id="MobiDB-lite"/>
    </source>
</evidence>
<feature type="compositionally biased region" description="Low complexity" evidence="1">
    <location>
        <begin position="78"/>
        <end position="93"/>
    </location>
</feature>
<name>A0A1I1VZL7_9BACT</name>
<proteinExistence type="predicted"/>
<feature type="compositionally biased region" description="Gly residues" evidence="1">
    <location>
        <begin position="124"/>
        <end position="135"/>
    </location>
</feature>
<evidence type="ECO:0000313" key="3">
    <source>
        <dbReference type="Proteomes" id="UP000199400"/>
    </source>
</evidence>
<sequence>MNAALFRMGHVLEAMWLGAGGTGAPASEGADPGRARAVEGPTEAGAGARARDPGAMAGEGGEAGPTAAGVDAAREVEAGAAPSSRAEAARPSGTARGDMSAGTGDRGAEDMSSGTDDGRRLRGCYGGGGATTATP</sequence>
<organism evidence="2 3">
    <name type="scientific">Nannocystis exedens</name>
    <dbReference type="NCBI Taxonomy" id="54"/>
    <lineage>
        <taxon>Bacteria</taxon>
        <taxon>Pseudomonadati</taxon>
        <taxon>Myxococcota</taxon>
        <taxon>Polyangia</taxon>
        <taxon>Nannocystales</taxon>
        <taxon>Nannocystaceae</taxon>
        <taxon>Nannocystis</taxon>
    </lineage>
</organism>
<protein>
    <submittedName>
        <fullName evidence="2">Uncharacterized protein</fullName>
    </submittedName>
</protein>
<reference evidence="3" key="1">
    <citation type="submission" date="2016-10" db="EMBL/GenBank/DDBJ databases">
        <authorList>
            <person name="Varghese N."/>
            <person name="Submissions S."/>
        </authorList>
    </citation>
    <scope>NUCLEOTIDE SEQUENCE [LARGE SCALE GENOMIC DNA]</scope>
    <source>
        <strain evidence="3">ATCC 25963</strain>
    </source>
</reference>
<dbReference type="EMBL" id="FOMX01000005">
    <property type="protein sequence ID" value="SFD86513.1"/>
    <property type="molecule type" value="Genomic_DNA"/>
</dbReference>
<feature type="region of interest" description="Disordered" evidence="1">
    <location>
        <begin position="23"/>
        <end position="135"/>
    </location>
</feature>
<evidence type="ECO:0000313" key="2">
    <source>
        <dbReference type="EMBL" id="SFD86513.1"/>
    </source>
</evidence>
<keyword evidence="3" id="KW-1185">Reference proteome</keyword>
<gene>
    <name evidence="2" type="ORF">SAMN02745121_01966</name>
</gene>
<accession>A0A1I1VZL7</accession>
<feature type="compositionally biased region" description="Low complexity" evidence="1">
    <location>
        <begin position="44"/>
        <end position="56"/>
    </location>
</feature>
<dbReference type="AlphaFoldDB" id="A0A1I1VZL7"/>
<dbReference type="Proteomes" id="UP000199400">
    <property type="component" value="Unassembled WGS sequence"/>
</dbReference>